<evidence type="ECO:0000313" key="8">
    <source>
        <dbReference type="Proteomes" id="UP000509750"/>
    </source>
</evidence>
<dbReference type="PANTHER" id="PTHR30482:SF20">
    <property type="entry name" value="HIGH-AFFINITY BRANCHED-CHAIN AMINO ACID TRANSPORT SYSTEM PERMEASE PROTEIN LIVM"/>
    <property type="match status" value="1"/>
</dbReference>
<dbReference type="GeneID" id="56030043"/>
<dbReference type="PANTHER" id="PTHR30482">
    <property type="entry name" value="HIGH-AFFINITY BRANCHED-CHAIN AMINO ACID TRANSPORT SYSTEM PERMEASE"/>
    <property type="match status" value="1"/>
</dbReference>
<feature type="transmembrane region" description="Helical" evidence="6">
    <location>
        <begin position="54"/>
        <end position="72"/>
    </location>
</feature>
<dbReference type="GO" id="GO:0015658">
    <property type="term" value="F:branched-chain amino acid transmembrane transporter activity"/>
    <property type="evidence" value="ECO:0007669"/>
    <property type="project" value="InterPro"/>
</dbReference>
<dbReference type="CDD" id="cd06581">
    <property type="entry name" value="TM_PBP1_LivM_like"/>
    <property type="match status" value="1"/>
</dbReference>
<keyword evidence="8" id="KW-1185">Reference proteome</keyword>
<accession>A0A7D5K903</accession>
<reference evidence="7 8" key="1">
    <citation type="submission" date="2020-07" db="EMBL/GenBank/DDBJ databases">
        <title>Gai3-2, isolated from salt lake.</title>
        <authorList>
            <person name="Cui H."/>
            <person name="Shi X."/>
        </authorList>
    </citation>
    <scope>NUCLEOTIDE SEQUENCE [LARGE SCALE GENOMIC DNA]</scope>
    <source>
        <strain evidence="7 8">Gai3-2</strain>
    </source>
</reference>
<dbReference type="RefSeq" id="WP_179170233.1">
    <property type="nucleotide sequence ID" value="NZ_CP058529.1"/>
</dbReference>
<evidence type="ECO:0000256" key="6">
    <source>
        <dbReference type="SAM" id="Phobius"/>
    </source>
</evidence>
<evidence type="ECO:0000256" key="3">
    <source>
        <dbReference type="ARBA" id="ARBA00022692"/>
    </source>
</evidence>
<evidence type="ECO:0000313" key="7">
    <source>
        <dbReference type="EMBL" id="QLG28659.1"/>
    </source>
</evidence>
<evidence type="ECO:0000256" key="2">
    <source>
        <dbReference type="ARBA" id="ARBA00022475"/>
    </source>
</evidence>
<name>A0A7D5K903_9EURY</name>
<organism evidence="7 8">
    <name type="scientific">Halorarum halophilum</name>
    <dbReference type="NCBI Taxonomy" id="2743090"/>
    <lineage>
        <taxon>Archaea</taxon>
        <taxon>Methanobacteriati</taxon>
        <taxon>Methanobacteriota</taxon>
        <taxon>Stenosarchaea group</taxon>
        <taxon>Halobacteria</taxon>
        <taxon>Halobacteriales</taxon>
        <taxon>Haloferacaceae</taxon>
        <taxon>Halorarum</taxon>
    </lineage>
</organism>
<evidence type="ECO:0000256" key="5">
    <source>
        <dbReference type="ARBA" id="ARBA00023136"/>
    </source>
</evidence>
<feature type="transmembrane region" description="Helical" evidence="6">
    <location>
        <begin position="295"/>
        <end position="314"/>
    </location>
</feature>
<dbReference type="KEGG" id="halg:HUG10_14380"/>
<feature type="transmembrane region" description="Helical" evidence="6">
    <location>
        <begin position="171"/>
        <end position="191"/>
    </location>
</feature>
<dbReference type="Pfam" id="PF02653">
    <property type="entry name" value="BPD_transp_2"/>
    <property type="match status" value="1"/>
</dbReference>
<proteinExistence type="predicted"/>
<evidence type="ECO:0000256" key="1">
    <source>
        <dbReference type="ARBA" id="ARBA00004651"/>
    </source>
</evidence>
<dbReference type="InterPro" id="IPR043428">
    <property type="entry name" value="LivM-like"/>
</dbReference>
<feature type="transmembrane region" description="Helical" evidence="6">
    <location>
        <begin position="221"/>
        <end position="246"/>
    </location>
</feature>
<gene>
    <name evidence="7" type="ORF">HUG10_14380</name>
</gene>
<sequence length="340" mass="36284">MTASTFRTALGRARQRLAEDARSRNGRAIAVGTALALLAPLALTAYTLDIVMQLFIAILAVSSWIFIAGYFGMFTFAHAALYGIGAYAAVLLVGEAGVHPVASILLGGIVAGLFSLPIAYPVLRLTGAYVGMVTLAYAEIIYRGTILLRDVTGGPTGYTGFPYLFGGDSVVMYYFVLSLVGVLLLVMYVLLVNRFGLVARAIRESPDAARMLGNNVPRHKLMGFLIGSSIAGVAGALQAYSILIISPPMLEIERMIEFMAMGIIGGLRTLSGGIFGAVIVFGLSEVLRDYGEIRLVVWGGMLVIVTLFFPNGIADSDFGLRERFGGDVPIGDRIREVIGR</sequence>
<feature type="transmembrane region" description="Helical" evidence="6">
    <location>
        <begin position="79"/>
        <end position="98"/>
    </location>
</feature>
<feature type="transmembrane region" description="Helical" evidence="6">
    <location>
        <begin position="104"/>
        <end position="123"/>
    </location>
</feature>
<keyword evidence="5 6" id="KW-0472">Membrane</keyword>
<dbReference type="EMBL" id="CP058529">
    <property type="protein sequence ID" value="QLG28659.1"/>
    <property type="molecule type" value="Genomic_DNA"/>
</dbReference>
<dbReference type="GO" id="GO:0005886">
    <property type="term" value="C:plasma membrane"/>
    <property type="evidence" value="ECO:0007669"/>
    <property type="project" value="UniProtKB-SubCell"/>
</dbReference>
<keyword evidence="4 6" id="KW-1133">Transmembrane helix</keyword>
<feature type="transmembrane region" description="Helical" evidence="6">
    <location>
        <begin position="130"/>
        <end position="151"/>
    </location>
</feature>
<dbReference type="InterPro" id="IPR001851">
    <property type="entry name" value="ABC_transp_permease"/>
</dbReference>
<dbReference type="OrthoDB" id="30958at2157"/>
<dbReference type="AlphaFoldDB" id="A0A7D5K903"/>
<evidence type="ECO:0000256" key="4">
    <source>
        <dbReference type="ARBA" id="ARBA00022989"/>
    </source>
</evidence>
<feature type="transmembrane region" description="Helical" evidence="6">
    <location>
        <begin position="258"/>
        <end position="283"/>
    </location>
</feature>
<dbReference type="Proteomes" id="UP000509750">
    <property type="component" value="Chromosome"/>
</dbReference>
<protein>
    <submittedName>
        <fullName evidence="7">Branched-chain amino acid ABC transporter permease</fullName>
    </submittedName>
</protein>
<keyword evidence="2" id="KW-1003">Cell membrane</keyword>
<keyword evidence="3 6" id="KW-0812">Transmembrane</keyword>
<comment type="subcellular location">
    <subcellularLocation>
        <location evidence="1">Cell membrane</location>
        <topology evidence="1">Multi-pass membrane protein</topology>
    </subcellularLocation>
</comment>